<organism evidence="1 2">
    <name type="scientific">Paractinoplanes deccanensis</name>
    <dbReference type="NCBI Taxonomy" id="113561"/>
    <lineage>
        <taxon>Bacteria</taxon>
        <taxon>Bacillati</taxon>
        <taxon>Actinomycetota</taxon>
        <taxon>Actinomycetes</taxon>
        <taxon>Micromonosporales</taxon>
        <taxon>Micromonosporaceae</taxon>
        <taxon>Paractinoplanes</taxon>
    </lineage>
</organism>
<protein>
    <submittedName>
        <fullName evidence="1">Uncharacterized protein</fullName>
    </submittedName>
</protein>
<dbReference type="EMBL" id="BOMI01000081">
    <property type="protein sequence ID" value="GID75523.1"/>
    <property type="molecule type" value="Genomic_DNA"/>
</dbReference>
<proteinExistence type="predicted"/>
<reference evidence="1 2" key="1">
    <citation type="submission" date="2021-01" db="EMBL/GenBank/DDBJ databases">
        <title>Whole genome shotgun sequence of Actinoplanes deccanensis NBRC 13994.</title>
        <authorList>
            <person name="Komaki H."/>
            <person name="Tamura T."/>
        </authorList>
    </citation>
    <scope>NUCLEOTIDE SEQUENCE [LARGE SCALE GENOMIC DNA]</scope>
    <source>
        <strain evidence="1 2">NBRC 13994</strain>
    </source>
</reference>
<keyword evidence="2" id="KW-1185">Reference proteome</keyword>
<dbReference type="Proteomes" id="UP000609879">
    <property type="component" value="Unassembled WGS sequence"/>
</dbReference>
<evidence type="ECO:0000313" key="1">
    <source>
        <dbReference type="EMBL" id="GID75523.1"/>
    </source>
</evidence>
<comment type="caution">
    <text evidence="1">The sequence shown here is derived from an EMBL/GenBank/DDBJ whole genome shotgun (WGS) entry which is preliminary data.</text>
</comment>
<name>A0ABQ3Y6C9_9ACTN</name>
<evidence type="ECO:0000313" key="2">
    <source>
        <dbReference type="Proteomes" id="UP000609879"/>
    </source>
</evidence>
<gene>
    <name evidence="1" type="ORF">Ade02nite_41640</name>
</gene>
<accession>A0ABQ3Y6C9</accession>
<sequence length="73" mass="8161">MGALMSKLEIEVDDEILAEVASFLGTSSPEDTVKAALLDVYEGKRRLEAFGRLTEMAEAGDFDHLRDKKNYRP</sequence>